<proteinExistence type="predicted"/>
<sequence length="437" mass="46575">MEHTGQSDFSIDGNNADTNFGDVYDRQDDNGGGDGDVGTAMDLPAEVRLRILADPVTASSVLGVSTAIAAYGRQALADVGAAARRAECQTPQSCTRALICAIMRDGPVDLVRVLLSGVVDPTLPAIPATVSGMPTGRNCFHGALVAPLSCTAVIPGRMDQPSYFFEQSVPPLLGAWTPVTMAVAFSAPRALTVLGSFGARAPTTTESLIAQVMWQRHTNNYFDFVTINATGTLERLPLRVVPLAEMVRRLLGAFGRRPTLATADHNPLTLARENTMYDVERLINRSTDTDSATGQFQPPVTPAEAIASALAMRMGPLPPLPADAPDDVQLRALADNLAVRALGPWLDIAAALLAGGYSADERVCVFAWATRDNTMPRTIVPERDLAAALAGTYEQAISADLDRMRAATSRQDVIAYATSALQNMLYDVVIRAFLDAY</sequence>
<reference evidence="2 3" key="1">
    <citation type="journal article" date="2013" name="Science">
        <title>Pandoraviruses: amoeba viruses with genomes up to 2.5 Mb reaching that of parasitic eukaryotes.</title>
        <authorList>
            <person name="Philippe N."/>
            <person name="Legendre M."/>
            <person name="Doutre G."/>
            <person name="Coute Y."/>
            <person name="Poirot O."/>
            <person name="Lescot M."/>
            <person name="Arslan D."/>
            <person name="Seltzer V."/>
            <person name="Bertaux L."/>
            <person name="Bruley C."/>
            <person name="Garin J."/>
            <person name="Claverie J.M."/>
            <person name="Abergel C."/>
        </authorList>
    </citation>
    <scope>NUCLEOTIDE SEQUENCE [LARGE SCALE GENOMIC DNA]</scope>
    <source>
        <strain evidence="2">Melbourne</strain>
    </source>
</reference>
<dbReference type="RefSeq" id="YP_008318657.1">
    <property type="nucleotide sequence ID" value="NC_021858.1"/>
</dbReference>
<organism evidence="2 3">
    <name type="scientific">Pandoravirus dulcis</name>
    <dbReference type="NCBI Taxonomy" id="1349409"/>
    <lineage>
        <taxon>Viruses</taxon>
        <taxon>Pandoravirus</taxon>
    </lineage>
</organism>
<gene>
    <name evidence="2" type="ORF">pdul_cds_89</name>
</gene>
<feature type="region of interest" description="Disordered" evidence="1">
    <location>
        <begin position="1"/>
        <end position="37"/>
    </location>
</feature>
<evidence type="ECO:0000313" key="2">
    <source>
        <dbReference type="EMBL" id="AGO81988.1"/>
    </source>
</evidence>
<protein>
    <submittedName>
        <fullName evidence="2">Uncharacterized protein</fullName>
    </submittedName>
</protein>
<evidence type="ECO:0000313" key="3">
    <source>
        <dbReference type="Proteomes" id="UP000201566"/>
    </source>
</evidence>
<evidence type="ECO:0000256" key="1">
    <source>
        <dbReference type="SAM" id="MobiDB-lite"/>
    </source>
</evidence>
<dbReference type="Proteomes" id="UP000201566">
    <property type="component" value="Segment"/>
</dbReference>
<dbReference type="KEGG" id="vg:16512456"/>
<dbReference type="GeneID" id="16512456"/>
<name>S4VNZ9_9VIRU</name>
<feature type="compositionally biased region" description="Polar residues" evidence="1">
    <location>
        <begin position="1"/>
        <end position="18"/>
    </location>
</feature>
<dbReference type="EMBL" id="KC977570">
    <property type="protein sequence ID" value="AGO81988.1"/>
    <property type="molecule type" value="Genomic_DNA"/>
</dbReference>
<accession>S4VNZ9</accession>